<dbReference type="AlphaFoldDB" id="A0A918LUR4"/>
<reference evidence="2" key="1">
    <citation type="journal article" date="2014" name="Int. J. Syst. Evol. Microbiol.">
        <title>Complete genome sequence of Corynebacterium casei LMG S-19264T (=DSM 44701T), isolated from a smear-ripened cheese.</title>
        <authorList>
            <consortium name="US DOE Joint Genome Institute (JGI-PGF)"/>
            <person name="Walter F."/>
            <person name="Albersmeier A."/>
            <person name="Kalinowski J."/>
            <person name="Ruckert C."/>
        </authorList>
    </citation>
    <scope>NUCLEOTIDE SEQUENCE</scope>
    <source>
        <strain evidence="2">JCM 4125</strain>
    </source>
</reference>
<evidence type="ECO:0000313" key="2">
    <source>
        <dbReference type="EMBL" id="GGT52717.1"/>
    </source>
</evidence>
<name>A0A918LUR4_9ACTN</name>
<evidence type="ECO:0000313" key="3">
    <source>
        <dbReference type="Proteomes" id="UP000646776"/>
    </source>
</evidence>
<dbReference type="EMBL" id="BMSA01000008">
    <property type="protein sequence ID" value="GGT52717.1"/>
    <property type="molecule type" value="Genomic_DNA"/>
</dbReference>
<accession>A0A918LUR4</accession>
<dbReference type="InterPro" id="IPR018647">
    <property type="entry name" value="SLFN_3-like_DNA/RNA_helicase"/>
</dbReference>
<keyword evidence="3" id="KW-1185">Reference proteome</keyword>
<organism evidence="2 3">
    <name type="scientific">Streptomyces phaeofaciens</name>
    <dbReference type="NCBI Taxonomy" id="68254"/>
    <lineage>
        <taxon>Bacteria</taxon>
        <taxon>Bacillati</taxon>
        <taxon>Actinomycetota</taxon>
        <taxon>Actinomycetes</taxon>
        <taxon>Kitasatosporales</taxon>
        <taxon>Streptomycetaceae</taxon>
        <taxon>Streptomyces</taxon>
    </lineage>
</organism>
<feature type="domain" description="Schlafen group 3-like DNA/RNA helicase" evidence="1">
    <location>
        <begin position="5"/>
        <end position="145"/>
    </location>
</feature>
<gene>
    <name evidence="2" type="ORF">GCM10010226_32130</name>
</gene>
<evidence type="ECO:0000259" key="1">
    <source>
        <dbReference type="Pfam" id="PF09848"/>
    </source>
</evidence>
<dbReference type="Proteomes" id="UP000646776">
    <property type="component" value="Unassembled WGS sequence"/>
</dbReference>
<reference evidence="2" key="2">
    <citation type="submission" date="2020-09" db="EMBL/GenBank/DDBJ databases">
        <authorList>
            <person name="Sun Q."/>
            <person name="Ohkuma M."/>
        </authorList>
    </citation>
    <scope>NUCLEOTIDE SEQUENCE</scope>
    <source>
        <strain evidence="2">JCM 4125</strain>
    </source>
</reference>
<dbReference type="Pfam" id="PF09848">
    <property type="entry name" value="SLFN-g3_helicase"/>
    <property type="match status" value="1"/>
</dbReference>
<protein>
    <recommendedName>
        <fullName evidence="1">Schlafen group 3-like DNA/RNA helicase domain-containing protein</fullName>
    </recommendedName>
</protein>
<proteinExistence type="predicted"/>
<sequence>MVRLLGLETGGPVVWAPDDRMQLLVAESPQEMEAFLEARRAQGYGARMSAGYCWRWSPEPKPGDPLPPDVVIGDWARPWNLRGDRSVSGAPPAALWATDPAGFGQVGCVYTAQGFEYDWSGVIIGPDLLWRGDRWTTNRTASKDRY</sequence>
<comment type="caution">
    <text evidence="2">The sequence shown here is derived from an EMBL/GenBank/DDBJ whole genome shotgun (WGS) entry which is preliminary data.</text>
</comment>